<keyword evidence="10" id="KW-1185">Reference proteome</keyword>
<keyword evidence="3 5" id="KW-0371">Homeobox</keyword>
<evidence type="ECO:0000256" key="6">
    <source>
        <dbReference type="RuleBase" id="RU000682"/>
    </source>
</evidence>
<dbReference type="InterPro" id="IPR020479">
    <property type="entry name" value="HD_metazoa"/>
</dbReference>
<comment type="subcellular location">
    <subcellularLocation>
        <location evidence="1 5 6">Nucleus</location>
    </subcellularLocation>
</comment>
<dbReference type="Gene3D" id="1.10.10.60">
    <property type="entry name" value="Homeodomain-like"/>
    <property type="match status" value="1"/>
</dbReference>
<feature type="region of interest" description="Disordered" evidence="7">
    <location>
        <begin position="394"/>
        <end position="430"/>
    </location>
</feature>
<evidence type="ECO:0000313" key="9">
    <source>
        <dbReference type="EMBL" id="KOX78588.1"/>
    </source>
</evidence>
<feature type="compositionally biased region" description="Basic and acidic residues" evidence="7">
    <location>
        <begin position="39"/>
        <end position="54"/>
    </location>
</feature>
<evidence type="ECO:0000259" key="8">
    <source>
        <dbReference type="PROSITE" id="PS50071"/>
    </source>
</evidence>
<feature type="compositionally biased region" description="Basic and acidic residues" evidence="7">
    <location>
        <begin position="83"/>
        <end position="96"/>
    </location>
</feature>
<feature type="region of interest" description="Disordered" evidence="7">
    <location>
        <begin position="322"/>
        <end position="346"/>
    </location>
</feature>
<feature type="DNA-binding region" description="Homeobox" evidence="5">
    <location>
        <begin position="341"/>
        <end position="400"/>
    </location>
</feature>
<reference evidence="9 10" key="1">
    <citation type="submission" date="2015-07" db="EMBL/GenBank/DDBJ databases">
        <title>The genome of Melipona quadrifasciata.</title>
        <authorList>
            <person name="Pan H."/>
            <person name="Kapheim K."/>
        </authorList>
    </citation>
    <scope>NUCLEOTIDE SEQUENCE [LARGE SCALE GENOMIC DNA]</scope>
    <source>
        <strain evidence="9">0111107301</strain>
        <tissue evidence="9">Whole body</tissue>
    </source>
</reference>
<dbReference type="OrthoDB" id="6159439at2759"/>
<protein>
    <submittedName>
        <fullName evidence="9">Homeobox protein Hox-A3</fullName>
    </submittedName>
</protein>
<dbReference type="SUPFAM" id="SSF46689">
    <property type="entry name" value="Homeodomain-like"/>
    <property type="match status" value="1"/>
</dbReference>
<dbReference type="PRINTS" id="PR00024">
    <property type="entry name" value="HOMEOBOX"/>
</dbReference>
<dbReference type="AlphaFoldDB" id="A0A0N0BJ47"/>
<dbReference type="GO" id="GO:0000981">
    <property type="term" value="F:DNA-binding transcription factor activity, RNA polymerase II-specific"/>
    <property type="evidence" value="ECO:0007669"/>
    <property type="project" value="InterPro"/>
</dbReference>
<dbReference type="Pfam" id="PF00046">
    <property type="entry name" value="Homeodomain"/>
    <property type="match status" value="1"/>
</dbReference>
<accession>A0A0N0BJ47</accession>
<organism evidence="9 10">
    <name type="scientific">Melipona quadrifasciata</name>
    <dbReference type="NCBI Taxonomy" id="166423"/>
    <lineage>
        <taxon>Eukaryota</taxon>
        <taxon>Metazoa</taxon>
        <taxon>Ecdysozoa</taxon>
        <taxon>Arthropoda</taxon>
        <taxon>Hexapoda</taxon>
        <taxon>Insecta</taxon>
        <taxon>Pterygota</taxon>
        <taxon>Neoptera</taxon>
        <taxon>Endopterygota</taxon>
        <taxon>Hymenoptera</taxon>
        <taxon>Apocrita</taxon>
        <taxon>Aculeata</taxon>
        <taxon>Apoidea</taxon>
        <taxon>Anthophila</taxon>
        <taxon>Apidae</taxon>
        <taxon>Melipona</taxon>
    </lineage>
</organism>
<feature type="domain" description="Homeobox" evidence="8">
    <location>
        <begin position="339"/>
        <end position="399"/>
    </location>
</feature>
<evidence type="ECO:0000256" key="1">
    <source>
        <dbReference type="ARBA" id="ARBA00004123"/>
    </source>
</evidence>
<feature type="compositionally biased region" description="Polar residues" evidence="7">
    <location>
        <begin position="402"/>
        <end position="430"/>
    </location>
</feature>
<dbReference type="Proteomes" id="UP000053105">
    <property type="component" value="Unassembled WGS sequence"/>
</dbReference>
<feature type="region of interest" description="Disordered" evidence="7">
    <location>
        <begin position="183"/>
        <end position="241"/>
    </location>
</feature>
<dbReference type="InterPro" id="IPR009057">
    <property type="entry name" value="Homeodomain-like_sf"/>
</dbReference>
<evidence type="ECO:0000256" key="3">
    <source>
        <dbReference type="ARBA" id="ARBA00023155"/>
    </source>
</evidence>
<dbReference type="PROSITE" id="PS50071">
    <property type="entry name" value="HOMEOBOX_2"/>
    <property type="match status" value="1"/>
</dbReference>
<feature type="compositionally biased region" description="Basic residues" evidence="7">
    <location>
        <begin position="24"/>
        <end position="33"/>
    </location>
</feature>
<dbReference type="PANTHER" id="PTHR45664:SF12">
    <property type="entry name" value="PANCREAS_DUODENUM HOMEOBOX PROTEIN 1"/>
    <property type="match status" value="1"/>
</dbReference>
<feature type="compositionally biased region" description="Basic and acidic residues" evidence="7">
    <location>
        <begin position="196"/>
        <end position="208"/>
    </location>
</feature>
<dbReference type="PANTHER" id="PTHR45664">
    <property type="entry name" value="PROTEIN ZERKNUELLT 1-RELATED"/>
    <property type="match status" value="1"/>
</dbReference>
<dbReference type="STRING" id="166423.A0A0N0BJ47"/>
<dbReference type="PROSITE" id="PS00027">
    <property type="entry name" value="HOMEOBOX_1"/>
    <property type="match status" value="1"/>
</dbReference>
<dbReference type="CDD" id="cd00086">
    <property type="entry name" value="homeodomain"/>
    <property type="match status" value="1"/>
</dbReference>
<dbReference type="SMART" id="SM00389">
    <property type="entry name" value="HOX"/>
    <property type="match status" value="1"/>
</dbReference>
<evidence type="ECO:0000256" key="5">
    <source>
        <dbReference type="PROSITE-ProRule" id="PRU00108"/>
    </source>
</evidence>
<evidence type="ECO:0000256" key="4">
    <source>
        <dbReference type="ARBA" id="ARBA00023242"/>
    </source>
</evidence>
<dbReference type="GO" id="GO:0000978">
    <property type="term" value="F:RNA polymerase II cis-regulatory region sequence-specific DNA binding"/>
    <property type="evidence" value="ECO:0007669"/>
    <property type="project" value="TreeGrafter"/>
</dbReference>
<keyword evidence="4 5" id="KW-0539">Nucleus</keyword>
<dbReference type="EMBL" id="KQ435720">
    <property type="protein sequence ID" value="KOX78588.1"/>
    <property type="molecule type" value="Genomic_DNA"/>
</dbReference>
<dbReference type="InterPro" id="IPR017970">
    <property type="entry name" value="Homeobox_CS"/>
</dbReference>
<proteinExistence type="predicted"/>
<dbReference type="GO" id="GO:0005634">
    <property type="term" value="C:nucleus"/>
    <property type="evidence" value="ECO:0007669"/>
    <property type="project" value="UniProtKB-SubCell"/>
</dbReference>
<gene>
    <name evidence="9" type="ORF">WN51_07449</name>
</gene>
<dbReference type="InterPro" id="IPR001356">
    <property type="entry name" value="HD"/>
</dbReference>
<evidence type="ECO:0000313" key="10">
    <source>
        <dbReference type="Proteomes" id="UP000053105"/>
    </source>
</evidence>
<dbReference type="GO" id="GO:0045944">
    <property type="term" value="P:positive regulation of transcription by RNA polymerase II"/>
    <property type="evidence" value="ECO:0007669"/>
    <property type="project" value="UniProtKB-ARBA"/>
</dbReference>
<sequence>MGKHRFSIRSAMVGGVQDTERSSRRWSKPRRGKTLATRVEARSAVEKTRRKEDESPVAGAGVEEKRVTRCRSCPPNGGEEGGESEKQKGGGRDETGKSWVVGHGTKNHGTRNHRTDGQNEARSGSYGETEMERRERRVQGAEWLALERKKGRLAGDIDGERRGRFPRIRHALPASNKYPASGSFRNFLKRSPVTGKTRESRSKDDRTVRISGKGGRTNVKVEEDEEANGRSTGRGRKMFPNGIPYMSIGSDIRLNNGNMHNNDLPLTPESMSSSSISPPNYVAYGQVPQHDLLRRNSTNPLNRMQSNEQPQADFRTYLEQAEAPAPGRKRQSHVRDQTRKAKRTRTAYTSEQLMQLEKEFANLQYLCRPKRIELANALSLTERQVKIWFQNRRMKEKKESNSNKPTYPRNSSRIENGQGTSENSQQPNDSNRVRDILYSNQINPQNNTQAMPLHMYQDSYLHMNQMYESSTTHSIQHHVNPTYQPTQQVATPYLQAYNNNSYEYNNQVSSSSFYQPNSITPQANTFAPQTITSASQQNSCLYGRNNAEVRDASYESNENFNINEQPHPNNLAVVENFNNIEQPHPNNLAVVENFNNIEQPHPNNLAVVENFNNIEQPHPNNLAVVENFNNIEQPHPNNLAVVENFNNIEQPHPNNLAVVENFNNIEQPHPNNLAVVENFNNIEQPHPNNLAVVENFNNIEQPHPNNLAVVENSNWLPLLQEVPQSVIDEVIGDTIISTENLDSFMTLSYPAQNIQLLCEATAAAAWGGNSLRYNPSNGFLNRRLASHKG</sequence>
<evidence type="ECO:0000256" key="2">
    <source>
        <dbReference type="ARBA" id="ARBA00023125"/>
    </source>
</evidence>
<keyword evidence="2 5" id="KW-0238">DNA-binding</keyword>
<feature type="region of interest" description="Disordered" evidence="7">
    <location>
        <begin position="1"/>
        <end position="134"/>
    </location>
</feature>
<evidence type="ECO:0000256" key="7">
    <source>
        <dbReference type="SAM" id="MobiDB-lite"/>
    </source>
</evidence>
<name>A0A0N0BJ47_9HYME</name>